<accession>A0A6G1CH71</accession>
<keyword evidence="3" id="KW-1185">Reference proteome</keyword>
<dbReference type="AlphaFoldDB" id="A0A6G1CH71"/>
<proteinExistence type="predicted"/>
<dbReference type="EMBL" id="SPHZ02000009">
    <property type="protein sequence ID" value="KAF0899486.1"/>
    <property type="molecule type" value="Genomic_DNA"/>
</dbReference>
<reference evidence="2 3" key="1">
    <citation type="submission" date="2019-11" db="EMBL/GenBank/DDBJ databases">
        <title>Whole genome sequence of Oryza granulata.</title>
        <authorList>
            <person name="Li W."/>
        </authorList>
    </citation>
    <scope>NUCLEOTIDE SEQUENCE [LARGE SCALE GENOMIC DNA]</scope>
    <source>
        <strain evidence="3">cv. Menghai</strain>
        <tissue evidence="2">Leaf</tissue>
    </source>
</reference>
<dbReference type="EMBL" id="SPHZ02000009">
    <property type="protein sequence ID" value="KAF0899487.1"/>
    <property type="molecule type" value="Genomic_DNA"/>
</dbReference>
<evidence type="ECO:0000313" key="3">
    <source>
        <dbReference type="Proteomes" id="UP000479710"/>
    </source>
</evidence>
<feature type="compositionally biased region" description="Basic and acidic residues" evidence="1">
    <location>
        <begin position="44"/>
        <end position="64"/>
    </location>
</feature>
<gene>
    <name evidence="2" type="ORF">E2562_019974</name>
</gene>
<comment type="caution">
    <text evidence="2">The sequence shown here is derived from an EMBL/GenBank/DDBJ whole genome shotgun (WGS) entry which is preliminary data.</text>
</comment>
<protein>
    <recommendedName>
        <fullName evidence="4">IBB domain-containing protein</fullName>
    </recommendedName>
</protein>
<dbReference type="Proteomes" id="UP000479710">
    <property type="component" value="Unassembled WGS sequence"/>
</dbReference>
<evidence type="ECO:0000256" key="1">
    <source>
        <dbReference type="SAM" id="MobiDB-lite"/>
    </source>
</evidence>
<dbReference type="EMBL" id="SPHZ02000009">
    <property type="protein sequence ID" value="KAF0899484.1"/>
    <property type="molecule type" value="Genomic_DNA"/>
</dbReference>
<feature type="region of interest" description="Disordered" evidence="1">
    <location>
        <begin position="31"/>
        <end position="96"/>
    </location>
</feature>
<dbReference type="EMBL" id="SPHZ02000009">
    <property type="protein sequence ID" value="KAF0899485.1"/>
    <property type="molecule type" value="Genomic_DNA"/>
</dbReference>
<feature type="compositionally biased region" description="Low complexity" evidence="1">
    <location>
        <begin position="66"/>
        <end position="78"/>
    </location>
</feature>
<evidence type="ECO:0000313" key="2">
    <source>
        <dbReference type="EMBL" id="KAF0899486.1"/>
    </source>
</evidence>
<sequence length="147" mass="15647">MNNAEDSTPDLSTESGRCTLVDVSNLSAAEVRRKRDRKSYAALSHERKEARLQKNREYRWHGKEAPTSLSDPSTSPLPGAIAHRDPPSSIRSHRRGLGSAIEENEIVTAFPGGTVAATASIYQPTCAAAAWPCGDGVSKSPCGGQGT</sequence>
<organism evidence="2 3">
    <name type="scientific">Oryza meyeriana var. granulata</name>
    <dbReference type="NCBI Taxonomy" id="110450"/>
    <lineage>
        <taxon>Eukaryota</taxon>
        <taxon>Viridiplantae</taxon>
        <taxon>Streptophyta</taxon>
        <taxon>Embryophyta</taxon>
        <taxon>Tracheophyta</taxon>
        <taxon>Spermatophyta</taxon>
        <taxon>Magnoliopsida</taxon>
        <taxon>Liliopsida</taxon>
        <taxon>Poales</taxon>
        <taxon>Poaceae</taxon>
        <taxon>BOP clade</taxon>
        <taxon>Oryzoideae</taxon>
        <taxon>Oryzeae</taxon>
        <taxon>Oryzinae</taxon>
        <taxon>Oryza</taxon>
        <taxon>Oryza meyeriana</taxon>
    </lineage>
</organism>
<evidence type="ECO:0008006" key="4">
    <source>
        <dbReference type="Google" id="ProtNLM"/>
    </source>
</evidence>
<name>A0A6G1CH71_9ORYZ</name>